<feature type="compositionally biased region" description="Basic and acidic residues" evidence="1">
    <location>
        <begin position="1"/>
        <end position="13"/>
    </location>
</feature>
<name>A0A4Z2J4N6_9TELE</name>
<keyword evidence="3" id="KW-1185">Reference proteome</keyword>
<dbReference type="Proteomes" id="UP000314294">
    <property type="component" value="Unassembled WGS sequence"/>
</dbReference>
<evidence type="ECO:0000313" key="2">
    <source>
        <dbReference type="EMBL" id="TNN85169.1"/>
    </source>
</evidence>
<feature type="region of interest" description="Disordered" evidence="1">
    <location>
        <begin position="1"/>
        <end position="24"/>
    </location>
</feature>
<evidence type="ECO:0000313" key="3">
    <source>
        <dbReference type="Proteomes" id="UP000314294"/>
    </source>
</evidence>
<organism evidence="2 3">
    <name type="scientific">Liparis tanakae</name>
    <name type="common">Tanaka's snailfish</name>
    <dbReference type="NCBI Taxonomy" id="230148"/>
    <lineage>
        <taxon>Eukaryota</taxon>
        <taxon>Metazoa</taxon>
        <taxon>Chordata</taxon>
        <taxon>Craniata</taxon>
        <taxon>Vertebrata</taxon>
        <taxon>Euteleostomi</taxon>
        <taxon>Actinopterygii</taxon>
        <taxon>Neopterygii</taxon>
        <taxon>Teleostei</taxon>
        <taxon>Neoteleostei</taxon>
        <taxon>Acanthomorphata</taxon>
        <taxon>Eupercaria</taxon>
        <taxon>Perciformes</taxon>
        <taxon>Cottioidei</taxon>
        <taxon>Cottales</taxon>
        <taxon>Liparidae</taxon>
        <taxon>Liparis</taxon>
    </lineage>
</organism>
<accession>A0A4Z2J4N6</accession>
<evidence type="ECO:0000256" key="1">
    <source>
        <dbReference type="SAM" id="MobiDB-lite"/>
    </source>
</evidence>
<comment type="caution">
    <text evidence="2">The sequence shown here is derived from an EMBL/GenBank/DDBJ whole genome shotgun (WGS) entry which is preliminary data.</text>
</comment>
<reference evidence="2 3" key="1">
    <citation type="submission" date="2019-03" db="EMBL/GenBank/DDBJ databases">
        <title>First draft genome of Liparis tanakae, snailfish: a comprehensive survey of snailfish specific genes.</title>
        <authorList>
            <person name="Kim W."/>
            <person name="Song I."/>
            <person name="Jeong J.-H."/>
            <person name="Kim D."/>
            <person name="Kim S."/>
            <person name="Ryu S."/>
            <person name="Song J.Y."/>
            <person name="Lee S.K."/>
        </authorList>
    </citation>
    <scope>NUCLEOTIDE SEQUENCE [LARGE SCALE GENOMIC DNA]</scope>
    <source>
        <tissue evidence="2">Muscle</tissue>
    </source>
</reference>
<dbReference type="AlphaFoldDB" id="A0A4Z2J4N6"/>
<sequence length="69" mass="7038">MHGELGRRAEDFTMPRVESGGTAADISAVTTKPGALSADLDIWRAATAVLNLTPGSVDGGVQSNGVGKR</sequence>
<proteinExistence type="predicted"/>
<protein>
    <submittedName>
        <fullName evidence="2">Uncharacterized protein</fullName>
    </submittedName>
</protein>
<dbReference type="EMBL" id="SRLO01000022">
    <property type="protein sequence ID" value="TNN85169.1"/>
    <property type="molecule type" value="Genomic_DNA"/>
</dbReference>
<gene>
    <name evidence="2" type="ORF">EYF80_004519</name>
</gene>